<feature type="domain" description="HTH tetR-type" evidence="4">
    <location>
        <begin position="72"/>
        <end position="133"/>
    </location>
</feature>
<comment type="caution">
    <text evidence="5">The sequence shown here is derived from an EMBL/GenBank/DDBJ whole genome shotgun (WGS) entry which is preliminary data.</text>
</comment>
<evidence type="ECO:0000256" key="3">
    <source>
        <dbReference type="SAM" id="MobiDB-lite"/>
    </source>
</evidence>
<dbReference type="SUPFAM" id="SSF46689">
    <property type="entry name" value="Homeodomain-like"/>
    <property type="match status" value="1"/>
</dbReference>
<dbReference type="PROSITE" id="PS50977">
    <property type="entry name" value="HTH_TETR_2"/>
    <property type="match status" value="1"/>
</dbReference>
<feature type="compositionally biased region" description="Low complexity" evidence="3">
    <location>
        <begin position="265"/>
        <end position="275"/>
    </location>
</feature>
<evidence type="ECO:0000313" key="6">
    <source>
        <dbReference type="Proteomes" id="UP001500751"/>
    </source>
</evidence>
<evidence type="ECO:0000256" key="2">
    <source>
        <dbReference type="PROSITE-ProRule" id="PRU00335"/>
    </source>
</evidence>
<dbReference type="Gene3D" id="1.10.10.60">
    <property type="entry name" value="Homeodomain-like"/>
    <property type="match status" value="1"/>
</dbReference>
<proteinExistence type="predicted"/>
<feature type="region of interest" description="Disordered" evidence="3">
    <location>
        <begin position="1"/>
        <end position="39"/>
    </location>
</feature>
<protein>
    <recommendedName>
        <fullName evidence="4">HTH tetR-type domain-containing protein</fullName>
    </recommendedName>
</protein>
<dbReference type="EMBL" id="BAAAQN010000071">
    <property type="protein sequence ID" value="GAA2058617.1"/>
    <property type="molecule type" value="Genomic_DNA"/>
</dbReference>
<name>A0ABN2VBR3_9ACTN</name>
<sequence length="275" mass="29969">MSRKFARRETLRAAQLSSDTTSMPAHESPEHAEARGSLERVSLEQVERLRGLVPKLADTPELTESLRERKKLETRKNLSWAAIGLALQRGGLEHVRTEEIAEAAGVSPRTFNNYFRSREEAIGAVAGDRARRVALAFADRPAEEPFGEALADVVVAEYTAGHEPLKAAVFQLRALMTTDCGVRPFMLNAMTKLEDELAPVIAERLGLPGDDLFPRVVAAAVNGAIRVATEYWLREDVDAPYTALLREAVLTAAGLAEQPPPLSPPGASLPENTNL</sequence>
<accession>A0ABN2VBR3</accession>
<organism evidence="5 6">
    <name type="scientific">Catenulispora yoronensis</name>
    <dbReference type="NCBI Taxonomy" id="450799"/>
    <lineage>
        <taxon>Bacteria</taxon>
        <taxon>Bacillati</taxon>
        <taxon>Actinomycetota</taxon>
        <taxon>Actinomycetes</taxon>
        <taxon>Catenulisporales</taxon>
        <taxon>Catenulisporaceae</taxon>
        <taxon>Catenulispora</taxon>
    </lineage>
</organism>
<feature type="region of interest" description="Disordered" evidence="3">
    <location>
        <begin position="256"/>
        <end position="275"/>
    </location>
</feature>
<evidence type="ECO:0000313" key="5">
    <source>
        <dbReference type="EMBL" id="GAA2058617.1"/>
    </source>
</evidence>
<keyword evidence="6" id="KW-1185">Reference proteome</keyword>
<dbReference type="Proteomes" id="UP001500751">
    <property type="component" value="Unassembled WGS sequence"/>
</dbReference>
<dbReference type="Pfam" id="PF17754">
    <property type="entry name" value="TetR_C_14"/>
    <property type="match status" value="1"/>
</dbReference>
<evidence type="ECO:0000259" key="4">
    <source>
        <dbReference type="PROSITE" id="PS50977"/>
    </source>
</evidence>
<dbReference type="InterPro" id="IPR009057">
    <property type="entry name" value="Homeodomain-like_sf"/>
</dbReference>
<evidence type="ECO:0000256" key="1">
    <source>
        <dbReference type="ARBA" id="ARBA00023125"/>
    </source>
</evidence>
<feature type="compositionally biased region" description="Basic and acidic residues" evidence="3">
    <location>
        <begin position="27"/>
        <end position="39"/>
    </location>
</feature>
<dbReference type="Gene3D" id="1.10.357.10">
    <property type="entry name" value="Tetracycline Repressor, domain 2"/>
    <property type="match status" value="1"/>
</dbReference>
<reference evidence="5 6" key="1">
    <citation type="journal article" date="2019" name="Int. J. Syst. Evol. Microbiol.">
        <title>The Global Catalogue of Microorganisms (GCM) 10K type strain sequencing project: providing services to taxonomists for standard genome sequencing and annotation.</title>
        <authorList>
            <consortium name="The Broad Institute Genomics Platform"/>
            <consortium name="The Broad Institute Genome Sequencing Center for Infectious Disease"/>
            <person name="Wu L."/>
            <person name="Ma J."/>
        </authorList>
    </citation>
    <scope>NUCLEOTIDE SEQUENCE [LARGE SCALE GENOMIC DNA]</scope>
    <source>
        <strain evidence="5 6">JCM 16014</strain>
    </source>
</reference>
<dbReference type="InterPro" id="IPR001647">
    <property type="entry name" value="HTH_TetR"/>
</dbReference>
<gene>
    <name evidence="5" type="ORF">GCM10009839_80650</name>
</gene>
<feature type="DNA-binding region" description="H-T-H motif" evidence="2">
    <location>
        <begin position="96"/>
        <end position="115"/>
    </location>
</feature>
<dbReference type="InterPro" id="IPR041347">
    <property type="entry name" value="MftR_C"/>
</dbReference>
<keyword evidence="1 2" id="KW-0238">DNA-binding</keyword>
<dbReference type="Pfam" id="PF00440">
    <property type="entry name" value="TetR_N"/>
    <property type="match status" value="1"/>
</dbReference>